<sequence>MDDDLVCLQLCQTLLESNGYTVIISDRPFEALKQDFDAVDLAFVDYDMPEMNGRELLLRMRASNATFPIVLLSGQAYTLPFEVRVLFSACIDKGSPVREMLEIIERFRTQGDVEDWG</sequence>
<evidence type="ECO:0000259" key="3">
    <source>
        <dbReference type="PROSITE" id="PS50110"/>
    </source>
</evidence>
<keyword evidence="5" id="KW-1185">Reference proteome</keyword>
<dbReference type="Pfam" id="PF00072">
    <property type="entry name" value="Response_reg"/>
    <property type="match status" value="1"/>
</dbReference>
<dbReference type="PANTHER" id="PTHR44591">
    <property type="entry name" value="STRESS RESPONSE REGULATOR PROTEIN 1"/>
    <property type="match status" value="1"/>
</dbReference>
<dbReference type="RefSeq" id="WP_184222194.1">
    <property type="nucleotide sequence ID" value="NZ_JACHIP010000009.1"/>
</dbReference>
<dbReference type="SMART" id="SM00448">
    <property type="entry name" value="REC"/>
    <property type="match status" value="1"/>
</dbReference>
<name>A0A7W7ZJ40_9BACT</name>
<dbReference type="InterPro" id="IPR001789">
    <property type="entry name" value="Sig_transdc_resp-reg_receiver"/>
</dbReference>
<dbReference type="PANTHER" id="PTHR44591:SF3">
    <property type="entry name" value="RESPONSE REGULATORY DOMAIN-CONTAINING PROTEIN"/>
    <property type="match status" value="1"/>
</dbReference>
<dbReference type="PROSITE" id="PS50110">
    <property type="entry name" value="RESPONSE_REGULATORY"/>
    <property type="match status" value="1"/>
</dbReference>
<evidence type="ECO:0000313" key="4">
    <source>
        <dbReference type="EMBL" id="MBB5060116.1"/>
    </source>
</evidence>
<dbReference type="Proteomes" id="UP000540989">
    <property type="component" value="Unassembled WGS sequence"/>
</dbReference>
<dbReference type="Gene3D" id="3.40.50.2300">
    <property type="match status" value="1"/>
</dbReference>
<protein>
    <submittedName>
        <fullName evidence="4">CheY-like chemotaxis protein</fullName>
    </submittedName>
</protein>
<dbReference type="SUPFAM" id="SSF52172">
    <property type="entry name" value="CheY-like"/>
    <property type="match status" value="1"/>
</dbReference>
<evidence type="ECO:0000256" key="1">
    <source>
        <dbReference type="ARBA" id="ARBA00022553"/>
    </source>
</evidence>
<dbReference type="EMBL" id="JACHIP010000009">
    <property type="protein sequence ID" value="MBB5060116.1"/>
    <property type="molecule type" value="Genomic_DNA"/>
</dbReference>
<evidence type="ECO:0000313" key="5">
    <source>
        <dbReference type="Proteomes" id="UP000540989"/>
    </source>
</evidence>
<dbReference type="InterPro" id="IPR011006">
    <property type="entry name" value="CheY-like_superfamily"/>
</dbReference>
<evidence type="ECO:0000256" key="2">
    <source>
        <dbReference type="PROSITE-ProRule" id="PRU00169"/>
    </source>
</evidence>
<dbReference type="InterPro" id="IPR050595">
    <property type="entry name" value="Bact_response_regulator"/>
</dbReference>
<dbReference type="GO" id="GO:0000160">
    <property type="term" value="P:phosphorelay signal transduction system"/>
    <property type="evidence" value="ECO:0007669"/>
    <property type="project" value="InterPro"/>
</dbReference>
<dbReference type="CDD" id="cd00156">
    <property type="entry name" value="REC"/>
    <property type="match status" value="1"/>
</dbReference>
<keyword evidence="1 2" id="KW-0597">Phosphoprotein</keyword>
<feature type="modified residue" description="4-aspartylphosphate" evidence="2">
    <location>
        <position position="45"/>
    </location>
</feature>
<dbReference type="AlphaFoldDB" id="A0A7W7ZJ40"/>
<reference evidence="4 5" key="1">
    <citation type="submission" date="2020-08" db="EMBL/GenBank/DDBJ databases">
        <title>Genomic Encyclopedia of Type Strains, Phase IV (KMG-V): Genome sequencing to study the core and pangenomes of soil and plant-associated prokaryotes.</title>
        <authorList>
            <person name="Whitman W."/>
        </authorList>
    </citation>
    <scope>NUCLEOTIDE SEQUENCE [LARGE SCALE GENOMIC DNA]</scope>
    <source>
        <strain evidence="4 5">M8UP14</strain>
    </source>
</reference>
<accession>A0A7W7ZJ40</accession>
<feature type="domain" description="Response regulatory" evidence="3">
    <location>
        <begin position="1"/>
        <end position="108"/>
    </location>
</feature>
<organism evidence="4 5">
    <name type="scientific">Granulicella aggregans</name>
    <dbReference type="NCBI Taxonomy" id="474949"/>
    <lineage>
        <taxon>Bacteria</taxon>
        <taxon>Pseudomonadati</taxon>
        <taxon>Acidobacteriota</taxon>
        <taxon>Terriglobia</taxon>
        <taxon>Terriglobales</taxon>
        <taxon>Acidobacteriaceae</taxon>
        <taxon>Granulicella</taxon>
    </lineage>
</organism>
<comment type="caution">
    <text evidence="4">The sequence shown here is derived from an EMBL/GenBank/DDBJ whole genome shotgun (WGS) entry which is preliminary data.</text>
</comment>
<gene>
    <name evidence="4" type="ORF">HDF16_004852</name>
</gene>
<proteinExistence type="predicted"/>